<dbReference type="OrthoDB" id="9780456at2"/>
<dbReference type="NCBIfam" id="NF009239">
    <property type="entry name" value="PRK12595.1"/>
    <property type="match status" value="1"/>
</dbReference>
<dbReference type="GO" id="GO:0016832">
    <property type="term" value="F:aldehyde-lyase activity"/>
    <property type="evidence" value="ECO:0007669"/>
    <property type="project" value="InterPro"/>
</dbReference>
<evidence type="ECO:0000256" key="1">
    <source>
        <dbReference type="ARBA" id="ARBA00022679"/>
    </source>
</evidence>
<dbReference type="Pfam" id="PF00793">
    <property type="entry name" value="DAHP_synth_1"/>
    <property type="match status" value="1"/>
</dbReference>
<dbReference type="InterPro" id="IPR006268">
    <property type="entry name" value="DAHP_syn_2"/>
</dbReference>
<dbReference type="RefSeq" id="WP_072864911.1">
    <property type="nucleotide sequence ID" value="NZ_FQUI01000022.1"/>
</dbReference>
<evidence type="ECO:0000313" key="4">
    <source>
        <dbReference type="Proteomes" id="UP000184334"/>
    </source>
</evidence>
<dbReference type="GO" id="GO:0016740">
    <property type="term" value="F:transferase activity"/>
    <property type="evidence" value="ECO:0007669"/>
    <property type="project" value="UniProtKB-KW"/>
</dbReference>
<dbReference type="Gene3D" id="3.20.20.70">
    <property type="entry name" value="Aldolase class I"/>
    <property type="match status" value="1"/>
</dbReference>
<dbReference type="STRING" id="1122195.SAMN02745164_01421"/>
<comment type="caution">
    <text evidence="3">The sequence shown here is derived from an EMBL/GenBank/DDBJ whole genome shotgun (WGS) entry which is preliminary data.</text>
</comment>
<accession>A0A1M4XFV7</accession>
<dbReference type="SUPFAM" id="SSF51569">
    <property type="entry name" value="Aldolase"/>
    <property type="match status" value="1"/>
</dbReference>
<organism evidence="3 4">
    <name type="scientific">Marinitoga hydrogenitolerans (strain DSM 16785 / JCM 12826 / AT1271)</name>
    <dbReference type="NCBI Taxonomy" id="1122195"/>
    <lineage>
        <taxon>Bacteria</taxon>
        <taxon>Thermotogati</taxon>
        <taxon>Thermotogota</taxon>
        <taxon>Thermotogae</taxon>
        <taxon>Petrotogales</taxon>
        <taxon>Petrotogaceae</taxon>
        <taxon>Marinitoga</taxon>
    </lineage>
</organism>
<dbReference type="InterPro" id="IPR052899">
    <property type="entry name" value="Class-I_DAHP_synthase"/>
</dbReference>
<sequence length="272" mass="30244">MNLKLVNRKSINGNTIIDLGNVKIGQGYFTIIAGPCSVENKEIIEETAHFLSELNIKIMRGGVFKPRTSPYSFQGLGKKGLEYLKLAAEKYNLKVITEALDEDSLKMVNECADIIQIGSRNAQNFGLLKKAGKLNKPVLLKRGFMMTIEEFLYSAEYIVFEGNKNIILCERGIRTFETKTRNTLDISAIPVLKKETHLPIIIDPSHAAGRSDIIPDLIKASLAVGAHGIMVEIHPKPEKALSDGKQSLNFGKFKKIIDEIRNISKCFGVELI</sequence>
<keyword evidence="4" id="KW-1185">Reference proteome</keyword>
<feature type="domain" description="DAHP synthetase I/KDSA" evidence="2">
    <location>
        <begin position="16"/>
        <end position="256"/>
    </location>
</feature>
<proteinExistence type="predicted"/>
<protein>
    <submittedName>
        <fullName evidence="3">3-deoxy-D-arabinoheptulosonate-7-phosphate synthase</fullName>
    </submittedName>
</protein>
<dbReference type="NCBIfam" id="NF006421">
    <property type="entry name" value="PRK08673.1"/>
    <property type="match status" value="1"/>
</dbReference>
<dbReference type="PANTHER" id="PTHR43018">
    <property type="entry name" value="PHOSPHO-2-DEHYDRO-3-DEOXYHEPTONATE ALDOLASE"/>
    <property type="match status" value="1"/>
</dbReference>
<evidence type="ECO:0000313" key="3">
    <source>
        <dbReference type="EMBL" id="SHE92359.1"/>
    </source>
</evidence>
<dbReference type="GO" id="GO:0009073">
    <property type="term" value="P:aromatic amino acid family biosynthetic process"/>
    <property type="evidence" value="ECO:0007669"/>
    <property type="project" value="InterPro"/>
</dbReference>
<evidence type="ECO:0000259" key="2">
    <source>
        <dbReference type="Pfam" id="PF00793"/>
    </source>
</evidence>
<name>A0A1M4XFV7_MARH1</name>
<dbReference type="PANTHER" id="PTHR43018:SF2">
    <property type="entry name" value="PHOSPHO-2-DEHYDRO-3-DEOXYHEPTONATE ALDOLASE"/>
    <property type="match status" value="1"/>
</dbReference>
<dbReference type="InterPro" id="IPR006218">
    <property type="entry name" value="DAHP1/KDSA"/>
</dbReference>
<dbReference type="NCBIfam" id="TIGR01361">
    <property type="entry name" value="DAHP_synth_Bsub"/>
    <property type="match status" value="1"/>
</dbReference>
<dbReference type="AlphaFoldDB" id="A0A1M4XFV7"/>
<gene>
    <name evidence="3" type="ORF">SAMN02745164_01421</name>
</gene>
<reference evidence="3" key="1">
    <citation type="submission" date="2016-11" db="EMBL/GenBank/DDBJ databases">
        <authorList>
            <person name="Varghese N."/>
            <person name="Submissions S."/>
        </authorList>
    </citation>
    <scope>NUCLEOTIDE SEQUENCE [LARGE SCALE GENOMIC DNA]</scope>
    <source>
        <strain evidence="3">DSM 16785</strain>
    </source>
</reference>
<keyword evidence="1" id="KW-0808">Transferase</keyword>
<dbReference type="InterPro" id="IPR013785">
    <property type="entry name" value="Aldolase_TIM"/>
</dbReference>
<dbReference type="Proteomes" id="UP000184334">
    <property type="component" value="Unassembled WGS sequence"/>
</dbReference>
<dbReference type="EMBL" id="FQUI01000022">
    <property type="protein sequence ID" value="SHE92359.1"/>
    <property type="molecule type" value="Genomic_DNA"/>
</dbReference>